<protein>
    <recommendedName>
        <fullName evidence="9">Hexosyltransferase</fullName>
    </recommendedName>
</protein>
<dbReference type="PANTHER" id="PTHR23033">
    <property type="entry name" value="BETA1,3-GALACTOSYLTRANSFERASE"/>
    <property type="match status" value="1"/>
</dbReference>
<evidence type="ECO:0000256" key="3">
    <source>
        <dbReference type="ARBA" id="ARBA00022692"/>
    </source>
</evidence>
<evidence type="ECO:0000256" key="2">
    <source>
        <dbReference type="ARBA" id="ARBA00006462"/>
    </source>
</evidence>
<dbReference type="Gene3D" id="3.90.550.50">
    <property type="match status" value="1"/>
</dbReference>
<gene>
    <name evidence="7" type="ORF">CTEN210_12811</name>
</gene>
<comment type="caution">
    <text evidence="7">The sequence shown here is derived from an EMBL/GenBank/DDBJ whole genome shotgun (WGS) entry which is preliminary data.</text>
</comment>
<evidence type="ECO:0000256" key="4">
    <source>
        <dbReference type="ARBA" id="ARBA00022968"/>
    </source>
</evidence>
<proteinExistence type="inferred from homology"/>
<evidence type="ECO:0000256" key="1">
    <source>
        <dbReference type="ARBA" id="ARBA00004606"/>
    </source>
</evidence>
<evidence type="ECO:0000313" key="8">
    <source>
        <dbReference type="Proteomes" id="UP001054902"/>
    </source>
</evidence>
<accession>A0AAD3D4F5</accession>
<evidence type="ECO:0000256" key="5">
    <source>
        <dbReference type="ARBA" id="ARBA00022989"/>
    </source>
</evidence>
<dbReference type="InterPro" id="IPR026050">
    <property type="entry name" value="C1GALT1/C1GALT1_chp1"/>
</dbReference>
<comment type="similarity">
    <text evidence="2">Belongs to the glycosyltransferase 31 family. Beta3-Gal-T subfamily.</text>
</comment>
<reference evidence="7 8" key="1">
    <citation type="journal article" date="2021" name="Sci. Rep.">
        <title>The genome of the diatom Chaetoceros tenuissimus carries an ancient integrated fragment of an extant virus.</title>
        <authorList>
            <person name="Hongo Y."/>
            <person name="Kimura K."/>
            <person name="Takaki Y."/>
            <person name="Yoshida Y."/>
            <person name="Baba S."/>
            <person name="Kobayashi G."/>
            <person name="Nagasaki K."/>
            <person name="Hano T."/>
            <person name="Tomaru Y."/>
        </authorList>
    </citation>
    <scope>NUCLEOTIDE SEQUENCE [LARGE SCALE GENOMIC DNA]</scope>
    <source>
        <strain evidence="7 8">NIES-3715</strain>
    </source>
</reference>
<dbReference type="AlphaFoldDB" id="A0AAD3D4F5"/>
<dbReference type="GO" id="GO:0016020">
    <property type="term" value="C:membrane"/>
    <property type="evidence" value="ECO:0007669"/>
    <property type="project" value="UniProtKB-SubCell"/>
</dbReference>
<name>A0AAD3D4F5_9STRA</name>
<dbReference type="EMBL" id="BLLK01000051">
    <property type="protein sequence ID" value="GFH56335.1"/>
    <property type="molecule type" value="Genomic_DNA"/>
</dbReference>
<comment type="subcellular location">
    <subcellularLocation>
        <location evidence="1">Membrane</location>
        <topology evidence="1">Single-pass type II membrane protein</topology>
    </subcellularLocation>
</comment>
<organism evidence="7 8">
    <name type="scientific">Chaetoceros tenuissimus</name>
    <dbReference type="NCBI Taxonomy" id="426638"/>
    <lineage>
        <taxon>Eukaryota</taxon>
        <taxon>Sar</taxon>
        <taxon>Stramenopiles</taxon>
        <taxon>Ochrophyta</taxon>
        <taxon>Bacillariophyta</taxon>
        <taxon>Coscinodiscophyceae</taxon>
        <taxon>Chaetocerotophycidae</taxon>
        <taxon>Chaetocerotales</taxon>
        <taxon>Chaetocerotaceae</taxon>
        <taxon>Chaetoceros</taxon>
    </lineage>
</organism>
<keyword evidence="5" id="KW-1133">Transmembrane helix</keyword>
<keyword evidence="8" id="KW-1185">Reference proteome</keyword>
<keyword evidence="6" id="KW-0472">Membrane</keyword>
<evidence type="ECO:0000313" key="7">
    <source>
        <dbReference type="EMBL" id="GFH56335.1"/>
    </source>
</evidence>
<keyword evidence="4" id="KW-0735">Signal-anchor</keyword>
<evidence type="ECO:0008006" key="9">
    <source>
        <dbReference type="Google" id="ProtNLM"/>
    </source>
</evidence>
<keyword evidence="3" id="KW-0812">Transmembrane</keyword>
<evidence type="ECO:0000256" key="6">
    <source>
        <dbReference type="ARBA" id="ARBA00023136"/>
    </source>
</evidence>
<dbReference type="Proteomes" id="UP001054902">
    <property type="component" value="Unassembled WGS sequence"/>
</dbReference>
<sequence>MSIVDPSIQRLGPPPHFPNMNLKICHSAEHPNSNFIESEGGHQVLQKIKRGIQKSQQILNSNTKRPKVLCMIYTVDTPSNTRNLKAIAQTWGRKCDGFIASSNVMNHSLGSVHLTHEGDETYGNIWAKIISTWMYAYRNYIQEFDYFYICGDDTYVAMENLYAFLMSDDVTRLQEGYRDAIYDATIGESSIYTHEMRPRPLLLAAPMMYKRKPVISGGTGYILNRAALNLFGRNIMNPREAQYTNVTSSMEDVFMGQFFLRHGVSVSVTNDFANGGGRRFAGTADNSFSYTPTSDSSKPVMLQRRYGLPLVYGPDTASEQQIAFHLKDDWKRMQKFGFHVSDLMYRYHAVLYDLCQSK</sequence>